<dbReference type="Gene3D" id="1.10.3720.10">
    <property type="entry name" value="MetI-like"/>
    <property type="match status" value="1"/>
</dbReference>
<dbReference type="GO" id="GO:0022857">
    <property type="term" value="F:transmembrane transporter activity"/>
    <property type="evidence" value="ECO:0007669"/>
    <property type="project" value="InterPro"/>
</dbReference>
<gene>
    <name evidence="10" type="ORF">LCGC14_0056680</name>
</gene>
<dbReference type="NCBIfam" id="TIGR01726">
    <property type="entry name" value="HEQRo_perm_3TM"/>
    <property type="match status" value="1"/>
</dbReference>
<feature type="transmembrane region" description="Helical" evidence="8">
    <location>
        <begin position="187"/>
        <end position="206"/>
    </location>
</feature>
<keyword evidence="4 8" id="KW-0812">Transmembrane</keyword>
<feature type="transmembrane region" description="Helical" evidence="8">
    <location>
        <begin position="147"/>
        <end position="167"/>
    </location>
</feature>
<feature type="transmembrane region" description="Helical" evidence="8">
    <location>
        <begin position="56"/>
        <end position="74"/>
    </location>
</feature>
<feature type="transmembrane region" description="Helical" evidence="8">
    <location>
        <begin position="24"/>
        <end position="44"/>
    </location>
</feature>
<sequence length="221" mass="24650">MSNWDILWSSHDVFLNGFYNTLKLFGLSAVMAFILGSGIVFLLEGSRPRLKIPLRIFIDAMRMLPFLILAYLLYYGLPSAGIRMSAWTAGIIALVMYHGAYFAEILRGCRATFAQGQVEAAIAQGFSQLSMFMRIILPQLILKTRGLLGNQLIILLKDTAFLVIITVRELTAAASSLSSTYFIPMEAFIVVIGFYWLISIGLELFIKLIGRFGAKRGFENA</sequence>
<evidence type="ECO:0000256" key="8">
    <source>
        <dbReference type="SAM" id="Phobius"/>
    </source>
</evidence>
<evidence type="ECO:0000256" key="5">
    <source>
        <dbReference type="ARBA" id="ARBA00022970"/>
    </source>
</evidence>
<dbReference type="InterPro" id="IPR000515">
    <property type="entry name" value="MetI-like"/>
</dbReference>
<evidence type="ECO:0000256" key="2">
    <source>
        <dbReference type="ARBA" id="ARBA00022448"/>
    </source>
</evidence>
<keyword evidence="7 8" id="KW-0472">Membrane</keyword>
<organism evidence="10">
    <name type="scientific">marine sediment metagenome</name>
    <dbReference type="NCBI Taxonomy" id="412755"/>
    <lineage>
        <taxon>unclassified sequences</taxon>
        <taxon>metagenomes</taxon>
        <taxon>ecological metagenomes</taxon>
    </lineage>
</organism>
<evidence type="ECO:0000256" key="7">
    <source>
        <dbReference type="ARBA" id="ARBA00023136"/>
    </source>
</evidence>
<comment type="caution">
    <text evidence="10">The sequence shown here is derived from an EMBL/GenBank/DDBJ whole genome shotgun (WGS) entry which is preliminary data.</text>
</comment>
<dbReference type="GO" id="GO:0006865">
    <property type="term" value="P:amino acid transport"/>
    <property type="evidence" value="ECO:0007669"/>
    <property type="project" value="UniProtKB-KW"/>
</dbReference>
<comment type="subcellular location">
    <subcellularLocation>
        <location evidence="1">Cell membrane</location>
        <topology evidence="1">Multi-pass membrane protein</topology>
    </subcellularLocation>
</comment>
<dbReference type="InterPro" id="IPR010065">
    <property type="entry name" value="AA_ABC_transptr_permease_3TM"/>
</dbReference>
<evidence type="ECO:0000256" key="3">
    <source>
        <dbReference type="ARBA" id="ARBA00022475"/>
    </source>
</evidence>
<name>A0A0F9VSP8_9ZZZZ</name>
<dbReference type="SUPFAM" id="SSF161098">
    <property type="entry name" value="MetI-like"/>
    <property type="match status" value="1"/>
</dbReference>
<protein>
    <recommendedName>
        <fullName evidence="9">ABC transmembrane type-1 domain-containing protein</fullName>
    </recommendedName>
</protein>
<proteinExistence type="predicted"/>
<accession>A0A0F9VSP8</accession>
<keyword evidence="3" id="KW-1003">Cell membrane</keyword>
<dbReference type="PANTHER" id="PTHR30614">
    <property type="entry name" value="MEMBRANE COMPONENT OF AMINO ACID ABC TRANSPORTER"/>
    <property type="match status" value="1"/>
</dbReference>
<keyword evidence="6 8" id="KW-1133">Transmembrane helix</keyword>
<dbReference type="InterPro" id="IPR035906">
    <property type="entry name" value="MetI-like_sf"/>
</dbReference>
<dbReference type="AlphaFoldDB" id="A0A0F9VSP8"/>
<evidence type="ECO:0000259" key="9">
    <source>
        <dbReference type="PROSITE" id="PS50928"/>
    </source>
</evidence>
<evidence type="ECO:0000256" key="6">
    <source>
        <dbReference type="ARBA" id="ARBA00022989"/>
    </source>
</evidence>
<keyword evidence="2" id="KW-0813">Transport</keyword>
<feature type="domain" description="ABC transmembrane type-1" evidence="9">
    <location>
        <begin position="18"/>
        <end position="206"/>
    </location>
</feature>
<dbReference type="GO" id="GO:0043190">
    <property type="term" value="C:ATP-binding cassette (ABC) transporter complex"/>
    <property type="evidence" value="ECO:0007669"/>
    <property type="project" value="InterPro"/>
</dbReference>
<evidence type="ECO:0000256" key="4">
    <source>
        <dbReference type="ARBA" id="ARBA00022692"/>
    </source>
</evidence>
<dbReference type="PANTHER" id="PTHR30614:SF0">
    <property type="entry name" value="L-CYSTINE TRANSPORT SYSTEM PERMEASE PROTEIN TCYL"/>
    <property type="match status" value="1"/>
</dbReference>
<keyword evidence="5" id="KW-0029">Amino-acid transport</keyword>
<dbReference type="InterPro" id="IPR043429">
    <property type="entry name" value="ArtM/GltK/GlnP/TcyL/YhdX-like"/>
</dbReference>
<reference evidence="10" key="1">
    <citation type="journal article" date="2015" name="Nature">
        <title>Complex archaea that bridge the gap between prokaryotes and eukaryotes.</title>
        <authorList>
            <person name="Spang A."/>
            <person name="Saw J.H."/>
            <person name="Jorgensen S.L."/>
            <person name="Zaremba-Niedzwiedzka K."/>
            <person name="Martijn J."/>
            <person name="Lind A.E."/>
            <person name="van Eijk R."/>
            <person name="Schleper C."/>
            <person name="Guy L."/>
            <person name="Ettema T.J."/>
        </authorList>
    </citation>
    <scope>NUCLEOTIDE SEQUENCE</scope>
</reference>
<dbReference type="Pfam" id="PF00528">
    <property type="entry name" value="BPD_transp_1"/>
    <property type="match status" value="1"/>
</dbReference>
<dbReference type="EMBL" id="LAZR01000013">
    <property type="protein sequence ID" value="KKO07100.1"/>
    <property type="molecule type" value="Genomic_DNA"/>
</dbReference>
<dbReference type="CDD" id="cd06261">
    <property type="entry name" value="TM_PBP2"/>
    <property type="match status" value="1"/>
</dbReference>
<feature type="transmembrane region" description="Helical" evidence="8">
    <location>
        <begin position="86"/>
        <end position="103"/>
    </location>
</feature>
<dbReference type="PROSITE" id="PS50928">
    <property type="entry name" value="ABC_TM1"/>
    <property type="match status" value="1"/>
</dbReference>
<evidence type="ECO:0000256" key="1">
    <source>
        <dbReference type="ARBA" id="ARBA00004651"/>
    </source>
</evidence>
<evidence type="ECO:0000313" key="10">
    <source>
        <dbReference type="EMBL" id="KKO07100.1"/>
    </source>
</evidence>